<keyword evidence="1" id="KW-0812">Transmembrane</keyword>
<evidence type="ECO:0000313" key="2">
    <source>
        <dbReference type="EnsemblMetazoa" id="GPPI034671-PA"/>
    </source>
</evidence>
<dbReference type="EnsemblMetazoa" id="GPPI034671-RA">
    <property type="protein sequence ID" value="GPPI034671-PA"/>
    <property type="gene ID" value="GPPI034671"/>
</dbReference>
<organism evidence="2 3">
    <name type="scientific">Glossina palpalis gambiensis</name>
    <dbReference type="NCBI Taxonomy" id="67801"/>
    <lineage>
        <taxon>Eukaryota</taxon>
        <taxon>Metazoa</taxon>
        <taxon>Ecdysozoa</taxon>
        <taxon>Arthropoda</taxon>
        <taxon>Hexapoda</taxon>
        <taxon>Insecta</taxon>
        <taxon>Pterygota</taxon>
        <taxon>Neoptera</taxon>
        <taxon>Endopterygota</taxon>
        <taxon>Diptera</taxon>
        <taxon>Brachycera</taxon>
        <taxon>Muscomorpha</taxon>
        <taxon>Hippoboscoidea</taxon>
        <taxon>Glossinidae</taxon>
        <taxon>Glossina</taxon>
    </lineage>
</organism>
<protein>
    <submittedName>
        <fullName evidence="2">Uncharacterized protein</fullName>
    </submittedName>
</protein>
<reference evidence="2" key="2">
    <citation type="submission" date="2020-05" db="UniProtKB">
        <authorList>
            <consortium name="EnsemblMetazoa"/>
        </authorList>
    </citation>
    <scope>IDENTIFICATION</scope>
    <source>
        <strain evidence="2">IAEA</strain>
    </source>
</reference>
<sequence>MVHLKPSVNNDYILHICLAVLAIFTRLLLRCKNVGKSLSISDNYCMHIFIYTKTLPKNGSVIILFFHLEHSKAKNTSPSISSVEVLCDHFYAVDLKG</sequence>
<dbReference type="VEuPathDB" id="VectorBase:GPPI034671"/>
<feature type="transmembrane region" description="Helical" evidence="1">
    <location>
        <begin position="12"/>
        <end position="29"/>
    </location>
</feature>
<reference evidence="3" key="1">
    <citation type="submission" date="2015-01" db="EMBL/GenBank/DDBJ databases">
        <authorList>
            <person name="Aksoy S."/>
            <person name="Warren W."/>
            <person name="Wilson R.K."/>
        </authorList>
    </citation>
    <scope>NUCLEOTIDE SEQUENCE [LARGE SCALE GENOMIC DNA]</scope>
    <source>
        <strain evidence="3">IAEA</strain>
    </source>
</reference>
<keyword evidence="3" id="KW-1185">Reference proteome</keyword>
<evidence type="ECO:0000313" key="3">
    <source>
        <dbReference type="Proteomes" id="UP000092460"/>
    </source>
</evidence>
<evidence type="ECO:0000256" key="1">
    <source>
        <dbReference type="SAM" id="Phobius"/>
    </source>
</evidence>
<keyword evidence="1" id="KW-1133">Transmembrane helix</keyword>
<dbReference type="EMBL" id="JXJN01016810">
    <property type="status" value="NOT_ANNOTATED_CDS"/>
    <property type="molecule type" value="Genomic_DNA"/>
</dbReference>
<dbReference type="Proteomes" id="UP000092460">
    <property type="component" value="Unassembled WGS sequence"/>
</dbReference>
<accession>A0A1B0BMD0</accession>
<keyword evidence="1" id="KW-0472">Membrane</keyword>
<dbReference type="EMBL" id="JXJN01016809">
    <property type="status" value="NOT_ANNOTATED_CDS"/>
    <property type="molecule type" value="Genomic_DNA"/>
</dbReference>
<dbReference type="AlphaFoldDB" id="A0A1B0BMD0"/>
<proteinExistence type="predicted"/>
<name>A0A1B0BMD0_9MUSC</name>